<feature type="domain" description="DEP" evidence="6">
    <location>
        <begin position="514"/>
        <end position="582"/>
    </location>
</feature>
<evidence type="ECO:0000259" key="3">
    <source>
        <dbReference type="PROSITE" id="PS50003"/>
    </source>
</evidence>
<dbReference type="Gene3D" id="1.20.900.10">
    <property type="entry name" value="Dbl homology (DH) domain"/>
    <property type="match status" value="1"/>
</dbReference>
<dbReference type="CDD" id="cd01224">
    <property type="entry name" value="PH_Collybistin_ASEF"/>
    <property type="match status" value="1"/>
</dbReference>
<dbReference type="SMART" id="SM00049">
    <property type="entry name" value="DEP"/>
    <property type="match status" value="2"/>
</dbReference>
<reference evidence="8" key="2">
    <citation type="submission" date="2025-08" db="UniProtKB">
        <authorList>
            <consortium name="RefSeq"/>
        </authorList>
    </citation>
    <scope>IDENTIFICATION</scope>
    <source>
        <strain evidence="8">S238N-H82</strain>
        <tissue evidence="8">Testes</tissue>
    </source>
</reference>
<dbReference type="PROSITE" id="PS50010">
    <property type="entry name" value="DH_2"/>
    <property type="match status" value="1"/>
</dbReference>
<evidence type="ECO:0000259" key="4">
    <source>
        <dbReference type="PROSITE" id="PS50010"/>
    </source>
</evidence>
<dbReference type="Pfam" id="PF00621">
    <property type="entry name" value="RhoGEF"/>
    <property type="match status" value="1"/>
</dbReference>
<dbReference type="InterPro" id="IPR036390">
    <property type="entry name" value="WH_DNA-bd_sf"/>
</dbReference>
<dbReference type="InterPro" id="IPR036034">
    <property type="entry name" value="PDZ_sf"/>
</dbReference>
<feature type="compositionally biased region" description="Basic residues" evidence="2">
    <location>
        <begin position="783"/>
        <end position="794"/>
    </location>
</feature>
<sequence>MATGEKQPEDLAQEKRDRMRVHVIKEILKTEEDYVHTLEFLVTAFLKRMRSRMATHNDKLITEETIWILFSNIEELLTLHQKLLSTLKECLQPEPQACHEIGACFLKHLSEFSVYEMYCSNHEKAQWLLLELQKDQNLKGFLLACMLLGGHKTTDVPLEGYLLSPIQRICKYPLLLKELLKQTVSTHPDIENVKRALVAMKDVCSKINETKRRMESLEALEEWQSKVEGWEGSNITNTCTELIKQGMLLKISAGNVQERVFFLCDNLLVYCKKIPSISKRVIGKKTLTKRQSIMMQQLQLPSQETKVQYEYIFRGRISTELMEIENIEDGTADFHSSGYTVTNGWKVHNNAKNKWFVCIAKTPQEKQEWLEAIYQEREKRRSVKQSLQRDTWNLISEKGERLYHLMNRNTSLIRDRKYHLRTYHKCFVGSEFVSWLKELGEINSVEEGVHLGQLLLENGIIHHVADKHHFKNEPLLYRFRYDDGTYKGRSEMQDMIAKGIHIYCRLHGLFNPLIKNKDHYLRTHKSVMVASRLVDWLVEQGDCKTREEAVMLGQALCDSGFMHHVLEKYKFKDDSLLFRFYADEEMEGISARGKQPATGGSGAAAAKMDFRQVGSFTARTLAVPVHDGKVGFHLEKADQGLLVVTVADQSPAQKARLYPGMVVKAIDGHYSFHLTSNNIKALIQSACTQSGVLYITVAAQQQDTTSIVQARQDLGFQVRGSNPCVVHHVKTDSPAGKAGLFPGQSILQVNGKDVSCAPHDTVVCAIKRISHGLMRAKSETHMHRMGKSLHRKRLSPVSSVQEGFRKDCSTDGEASTSQEQGGDSVKSDSNGATADNKSPSSPRPLSQTVTGPTNKITLHVQNSGLEHYAVYEYEASGGVRYQVLESMKESETTFTIPAKLVTLYLEEDQKFLAELEALPFPARMDEGQKSWLQMSKDKWKEILQRKIKAYQKFSRLLSNHIWPSFKSVRMKQNPPLSMDFCPMNCHLQTLDISLLGPAHSLPPQPQEEPGAEDSEPPADGSNPTVCEHTTCTMVTLAAPAAHAMGLGKGGLQDIVGGTKNLQDSMHNILCVLEMAVRDLDHKEETIIKVLSGDQHQMLVPVGCVHPPLVATGSGSGDDLEANTFLEFEGIFQGIIGRRASKMVVTKDKVVKREMDSFLAQACHLWERLRGEDVDEALKAVQRVFPCRDFRGKLHDLGKVVECYKDFLHQHEGKETTIVVEGVKTLVGELTKVAHELRHIMFLGILSKEDPTTSSRRDVVFSQALSAAVCAFSEQLLAALNFTFNNMKEYKMDNKLASIKWLEQTASIGVMVMFQAMLSPNWNDEKSILQDLVVGVSDLDKVTFIFRTLSPQDCHEAVELTHSVEGTRSGVQVVFYLKKNLFLRLPRRLQAGSSIKMCPVLFNQALVNLHQSWDVDFVNAVQMQNNINQQAIHDTQAFYKRFKSVLFNCFLPVSFYTCQFRSWSRNILDYVCCFLLFVILHCFQLLRPLNSSDELLRQLDTLVMQGKKKQGFGIDHGLGVGLVSITSEFCFSVGACRLLMCNTGIHRTSCAATLEQSIILTRCHGLPSRYLATAAHIIKNQGVRVQNEAKHPRIEDNTPAGIPRLYSLCQDTSSPEAEGRKPT</sequence>
<dbReference type="SMART" id="SM00325">
    <property type="entry name" value="RhoGEF"/>
    <property type="match status" value="1"/>
</dbReference>
<dbReference type="InterPro" id="IPR035899">
    <property type="entry name" value="DBL_dom_sf"/>
</dbReference>
<dbReference type="PROSITE" id="PS50106">
    <property type="entry name" value="PDZ"/>
    <property type="match status" value="1"/>
</dbReference>
<keyword evidence="1" id="KW-0344">Guanine-nucleotide releasing factor</keyword>
<dbReference type="Gene3D" id="2.30.29.30">
    <property type="entry name" value="Pleckstrin-homology domain (PH domain)/Phosphotyrosine-binding domain (PTB)"/>
    <property type="match status" value="1"/>
</dbReference>
<dbReference type="GO" id="GO:0005096">
    <property type="term" value="F:GTPase activator activity"/>
    <property type="evidence" value="ECO:0000318"/>
    <property type="project" value="GO_Central"/>
</dbReference>
<dbReference type="Pfam" id="PF22697">
    <property type="entry name" value="SOS1_NGEF_PH"/>
    <property type="match status" value="1"/>
</dbReference>
<dbReference type="SUPFAM" id="SSF50729">
    <property type="entry name" value="PH domain-like"/>
    <property type="match status" value="1"/>
</dbReference>
<feature type="compositionally biased region" description="Polar residues" evidence="2">
    <location>
        <begin position="812"/>
        <end position="852"/>
    </location>
</feature>
<dbReference type="GeneID" id="118432346"/>
<dbReference type="InterPro" id="IPR055251">
    <property type="entry name" value="SOS1_NGEF_PH"/>
</dbReference>
<name>A0A9J7MFJ6_BRAFL</name>
<evidence type="ECO:0000313" key="7">
    <source>
        <dbReference type="Proteomes" id="UP000001554"/>
    </source>
</evidence>
<dbReference type="InterPro" id="IPR001331">
    <property type="entry name" value="GDS_CDC24_CS"/>
</dbReference>
<evidence type="ECO:0000256" key="1">
    <source>
        <dbReference type="ARBA" id="ARBA00022658"/>
    </source>
</evidence>
<feature type="domain" description="DH" evidence="4">
    <location>
        <begin position="19"/>
        <end position="210"/>
    </location>
</feature>
<evidence type="ECO:0000259" key="6">
    <source>
        <dbReference type="PROSITE" id="PS50186"/>
    </source>
</evidence>
<protein>
    <submittedName>
        <fullName evidence="8">Phosphatidylinositol 3,4,5-trisphosphate-dependent Rac exchanger 2 protein-like</fullName>
    </submittedName>
</protein>
<dbReference type="InterPro" id="IPR036388">
    <property type="entry name" value="WH-like_DNA-bd_sf"/>
</dbReference>
<dbReference type="InterPro" id="IPR051832">
    <property type="entry name" value="mTOR-Rac_regulators"/>
</dbReference>
<dbReference type="PANTHER" id="PTHR22829:SF30">
    <property type="entry name" value="PHOSPHATIDYLINOSITOL 3,4,5-TRISPHOSPHATE-DEPENDENT RAC EXCHANGER 2 PROTEIN-LIKE"/>
    <property type="match status" value="1"/>
</dbReference>
<dbReference type="Pfam" id="PF00610">
    <property type="entry name" value="DEP"/>
    <property type="match status" value="2"/>
</dbReference>
<dbReference type="KEGG" id="bfo:118432346"/>
<dbReference type="InterPro" id="IPR011993">
    <property type="entry name" value="PH-like_dom_sf"/>
</dbReference>
<dbReference type="InterPro" id="IPR000591">
    <property type="entry name" value="DEP_dom"/>
</dbReference>
<dbReference type="SMART" id="SM00228">
    <property type="entry name" value="PDZ"/>
    <property type="match status" value="2"/>
</dbReference>
<dbReference type="Gene3D" id="2.30.42.10">
    <property type="match status" value="2"/>
</dbReference>
<dbReference type="SUPFAM" id="SSF46785">
    <property type="entry name" value="Winged helix' DNA-binding domain"/>
    <property type="match status" value="2"/>
</dbReference>
<organism evidence="7 8">
    <name type="scientific">Branchiostoma floridae</name>
    <name type="common">Florida lancelet</name>
    <name type="synonym">Amphioxus</name>
    <dbReference type="NCBI Taxonomy" id="7739"/>
    <lineage>
        <taxon>Eukaryota</taxon>
        <taxon>Metazoa</taxon>
        <taxon>Chordata</taxon>
        <taxon>Cephalochordata</taxon>
        <taxon>Leptocardii</taxon>
        <taxon>Amphioxiformes</taxon>
        <taxon>Branchiostomatidae</taxon>
        <taxon>Branchiostoma</taxon>
    </lineage>
</organism>
<dbReference type="GO" id="GO:0032007">
    <property type="term" value="P:negative regulation of TOR signaling"/>
    <property type="evidence" value="ECO:0000318"/>
    <property type="project" value="GO_Central"/>
</dbReference>
<dbReference type="InterPro" id="IPR001478">
    <property type="entry name" value="PDZ"/>
</dbReference>
<dbReference type="GO" id="GO:0035556">
    <property type="term" value="P:intracellular signal transduction"/>
    <property type="evidence" value="ECO:0007669"/>
    <property type="project" value="InterPro"/>
</dbReference>
<dbReference type="InterPro" id="IPR001849">
    <property type="entry name" value="PH_domain"/>
</dbReference>
<accession>A0A9J7MFJ6</accession>
<dbReference type="CDD" id="cd00160">
    <property type="entry name" value="RhoGEF"/>
    <property type="match status" value="1"/>
</dbReference>
<feature type="region of interest" description="Disordered" evidence="2">
    <location>
        <begin position="775"/>
        <end position="852"/>
    </location>
</feature>
<dbReference type="InterPro" id="IPR000219">
    <property type="entry name" value="DH_dom"/>
</dbReference>
<dbReference type="GO" id="GO:0005886">
    <property type="term" value="C:plasma membrane"/>
    <property type="evidence" value="ECO:0000318"/>
    <property type="project" value="GO_Central"/>
</dbReference>
<proteinExistence type="predicted"/>
<dbReference type="PANTHER" id="PTHR22829">
    <property type="entry name" value="DEP DOMAIN PROTEIN"/>
    <property type="match status" value="1"/>
</dbReference>
<dbReference type="GO" id="GO:0005085">
    <property type="term" value="F:guanyl-nucleotide exchange factor activity"/>
    <property type="evidence" value="ECO:0000318"/>
    <property type="project" value="GO_Central"/>
</dbReference>
<feature type="domain" description="DEP" evidence="6">
    <location>
        <begin position="406"/>
        <end position="481"/>
    </location>
</feature>
<gene>
    <name evidence="8" type="primary">LOC118432346</name>
</gene>
<dbReference type="Proteomes" id="UP000001554">
    <property type="component" value="Chromosome 2"/>
</dbReference>
<dbReference type="GO" id="GO:0007186">
    <property type="term" value="P:G protein-coupled receptor signaling pathway"/>
    <property type="evidence" value="ECO:0000318"/>
    <property type="project" value="GO_Central"/>
</dbReference>
<evidence type="ECO:0000313" key="8">
    <source>
        <dbReference type="RefSeq" id="XP_035699789.1"/>
    </source>
</evidence>
<evidence type="ECO:0000256" key="2">
    <source>
        <dbReference type="SAM" id="MobiDB-lite"/>
    </source>
</evidence>
<dbReference type="RefSeq" id="XP_035699789.1">
    <property type="nucleotide sequence ID" value="XM_035843896.1"/>
</dbReference>
<keyword evidence="7" id="KW-1185">Reference proteome</keyword>
<dbReference type="Gene3D" id="1.10.10.10">
    <property type="entry name" value="Winged helix-like DNA-binding domain superfamily/Winged helix DNA-binding domain"/>
    <property type="match status" value="2"/>
</dbReference>
<dbReference type="PROSITE" id="PS50003">
    <property type="entry name" value="PH_DOMAIN"/>
    <property type="match status" value="1"/>
</dbReference>
<dbReference type="SMART" id="SM00233">
    <property type="entry name" value="PH"/>
    <property type="match status" value="1"/>
</dbReference>
<reference evidence="7" key="1">
    <citation type="journal article" date="2020" name="Nat. Ecol. Evol.">
        <title>Deeply conserved synteny resolves early events in vertebrate evolution.</title>
        <authorList>
            <person name="Simakov O."/>
            <person name="Marletaz F."/>
            <person name="Yue J.X."/>
            <person name="O'Connell B."/>
            <person name="Jenkins J."/>
            <person name="Brandt A."/>
            <person name="Calef R."/>
            <person name="Tung C.H."/>
            <person name="Huang T.K."/>
            <person name="Schmutz J."/>
            <person name="Satoh N."/>
            <person name="Yu J.K."/>
            <person name="Putnam N.H."/>
            <person name="Green R.E."/>
            <person name="Rokhsar D.S."/>
        </authorList>
    </citation>
    <scope>NUCLEOTIDE SEQUENCE [LARGE SCALE GENOMIC DNA]</scope>
    <source>
        <strain evidence="7">S238N-H82</strain>
    </source>
</reference>
<dbReference type="SUPFAM" id="SSF50156">
    <property type="entry name" value="PDZ domain-like"/>
    <property type="match status" value="2"/>
</dbReference>
<feature type="domain" description="PH" evidence="3">
    <location>
        <begin position="241"/>
        <end position="378"/>
    </location>
</feature>
<evidence type="ECO:0000259" key="5">
    <source>
        <dbReference type="PROSITE" id="PS50106"/>
    </source>
</evidence>
<dbReference type="SUPFAM" id="SSF48065">
    <property type="entry name" value="DBL homology domain (DH-domain)"/>
    <property type="match status" value="1"/>
</dbReference>
<dbReference type="Pfam" id="PF00595">
    <property type="entry name" value="PDZ"/>
    <property type="match status" value="1"/>
</dbReference>
<feature type="domain" description="PDZ" evidence="5">
    <location>
        <begin position="696"/>
        <end position="768"/>
    </location>
</feature>
<dbReference type="PROSITE" id="PS00741">
    <property type="entry name" value="DH_1"/>
    <property type="match status" value="1"/>
</dbReference>
<dbReference type="OMA" id="RTEHINR"/>
<dbReference type="OrthoDB" id="660555at2759"/>
<dbReference type="GO" id="GO:0030291">
    <property type="term" value="F:protein serine/threonine kinase inhibitor activity"/>
    <property type="evidence" value="ECO:0000318"/>
    <property type="project" value="GO_Central"/>
</dbReference>
<dbReference type="FunFam" id="2.30.29.30:FF:000055">
    <property type="entry name" value="Phosphatidylinositol 3,4,5-trisphosphate-dependent Rac exchanger 1 protein-like"/>
    <property type="match status" value="1"/>
</dbReference>
<feature type="region of interest" description="Disordered" evidence="2">
    <location>
        <begin position="996"/>
        <end position="1025"/>
    </location>
</feature>
<dbReference type="PROSITE" id="PS50186">
    <property type="entry name" value="DEP"/>
    <property type="match status" value="2"/>
</dbReference>